<accession>A0ABS8V7J0</accession>
<feature type="transmembrane region" description="Helical" evidence="1">
    <location>
        <begin position="85"/>
        <end position="106"/>
    </location>
</feature>
<reference evidence="2 3" key="1">
    <citation type="journal article" date="2021" name="BMC Genomics">
        <title>Datura genome reveals duplications of psychoactive alkaloid biosynthetic genes and high mutation rate following tissue culture.</title>
        <authorList>
            <person name="Rajewski A."/>
            <person name="Carter-House D."/>
            <person name="Stajich J."/>
            <person name="Litt A."/>
        </authorList>
    </citation>
    <scope>NUCLEOTIDE SEQUENCE [LARGE SCALE GENOMIC DNA]</scope>
    <source>
        <strain evidence="2">AR-01</strain>
    </source>
</reference>
<keyword evidence="1" id="KW-1133">Transmembrane helix</keyword>
<proteinExistence type="predicted"/>
<evidence type="ECO:0000313" key="2">
    <source>
        <dbReference type="EMBL" id="MCD9642636.1"/>
    </source>
</evidence>
<dbReference type="EMBL" id="JACEIK010003671">
    <property type="protein sequence ID" value="MCD9642636.1"/>
    <property type="molecule type" value="Genomic_DNA"/>
</dbReference>
<organism evidence="2 3">
    <name type="scientific">Datura stramonium</name>
    <name type="common">Jimsonweed</name>
    <name type="synonym">Common thornapple</name>
    <dbReference type="NCBI Taxonomy" id="4076"/>
    <lineage>
        <taxon>Eukaryota</taxon>
        <taxon>Viridiplantae</taxon>
        <taxon>Streptophyta</taxon>
        <taxon>Embryophyta</taxon>
        <taxon>Tracheophyta</taxon>
        <taxon>Spermatophyta</taxon>
        <taxon>Magnoliopsida</taxon>
        <taxon>eudicotyledons</taxon>
        <taxon>Gunneridae</taxon>
        <taxon>Pentapetalae</taxon>
        <taxon>asterids</taxon>
        <taxon>lamiids</taxon>
        <taxon>Solanales</taxon>
        <taxon>Solanaceae</taxon>
        <taxon>Solanoideae</taxon>
        <taxon>Datureae</taxon>
        <taxon>Datura</taxon>
    </lineage>
</organism>
<keyword evidence="1" id="KW-0472">Membrane</keyword>
<gene>
    <name evidence="2" type="ORF">HAX54_029524</name>
</gene>
<name>A0ABS8V7J0_DATST</name>
<comment type="caution">
    <text evidence="2">The sequence shown here is derived from an EMBL/GenBank/DDBJ whole genome shotgun (WGS) entry which is preliminary data.</text>
</comment>
<sequence>MRSKGMIFLMIDKLDDGVPLVNRWSCRETRLECGIGSRRQATIDRVPTAFAGRDWCFTGVAPVNTYAHFFPNLWQLTGTLRIDHLCLASVPSVLPALAICLFNLAIIRSFEFHSLIMFTCFLLFKSLYGTNIVLQHRVHPHTAAQEKPGGQYRPSYELDL</sequence>
<evidence type="ECO:0000313" key="3">
    <source>
        <dbReference type="Proteomes" id="UP000823775"/>
    </source>
</evidence>
<evidence type="ECO:0000256" key="1">
    <source>
        <dbReference type="SAM" id="Phobius"/>
    </source>
</evidence>
<keyword evidence="3" id="KW-1185">Reference proteome</keyword>
<dbReference type="Proteomes" id="UP000823775">
    <property type="component" value="Unassembled WGS sequence"/>
</dbReference>
<protein>
    <submittedName>
        <fullName evidence="2">Uncharacterized protein</fullName>
    </submittedName>
</protein>
<keyword evidence="1" id="KW-0812">Transmembrane</keyword>
<feature type="transmembrane region" description="Helical" evidence="1">
    <location>
        <begin position="112"/>
        <end position="134"/>
    </location>
</feature>